<sequence length="302" mass="33871">MLLKSLDEPEDSLDSDGDGVRPAGSPSTPRSDPDPIPTTHKDPSTTKQSGENSDAEEETEEDTIELELALERKKVKKNRWKTAFPSLPSPESDSRGSDLQDNAETALPMVLESVAEGEDKDIDSSEEKTVAKPPAKEEVETPELKFQIGELANTLTSKMEFLGINKKAISNFQFLLLQTETRIADWREGALNGIYLRRRLQEAAEHIKYYELNATPKGWSCHWDREHRRYFYVNDRTNASQWDFPKKEDKEEDLKDTQTSSQGDSNTSSASAGGVTGQSITTPASPKTCKLTNMFLFYMRVS</sequence>
<accession>A0ACB9XGH5</accession>
<proteinExistence type="predicted"/>
<evidence type="ECO:0000313" key="2">
    <source>
        <dbReference type="Proteomes" id="UP001057452"/>
    </source>
</evidence>
<gene>
    <name evidence="1" type="ORF">KUCAC02_021773</name>
</gene>
<dbReference type="EMBL" id="CM043790">
    <property type="protein sequence ID" value="KAI4826126.1"/>
    <property type="molecule type" value="Genomic_DNA"/>
</dbReference>
<reference evidence="1" key="1">
    <citation type="submission" date="2022-05" db="EMBL/GenBank/DDBJ databases">
        <title>Chromosome-level genome of Chaenocephalus aceratus.</title>
        <authorList>
            <person name="Park H."/>
        </authorList>
    </citation>
    <scope>NUCLEOTIDE SEQUENCE</scope>
    <source>
        <strain evidence="1">KU_202001</strain>
    </source>
</reference>
<name>A0ACB9XGH5_CHAAC</name>
<organism evidence="1 2">
    <name type="scientific">Chaenocephalus aceratus</name>
    <name type="common">Blackfin icefish</name>
    <name type="synonym">Chaenichthys aceratus</name>
    <dbReference type="NCBI Taxonomy" id="36190"/>
    <lineage>
        <taxon>Eukaryota</taxon>
        <taxon>Metazoa</taxon>
        <taxon>Chordata</taxon>
        <taxon>Craniata</taxon>
        <taxon>Vertebrata</taxon>
        <taxon>Euteleostomi</taxon>
        <taxon>Actinopterygii</taxon>
        <taxon>Neopterygii</taxon>
        <taxon>Teleostei</taxon>
        <taxon>Neoteleostei</taxon>
        <taxon>Acanthomorphata</taxon>
        <taxon>Eupercaria</taxon>
        <taxon>Perciformes</taxon>
        <taxon>Notothenioidei</taxon>
        <taxon>Channichthyidae</taxon>
        <taxon>Chaenocephalus</taxon>
    </lineage>
</organism>
<comment type="caution">
    <text evidence="1">The sequence shown here is derived from an EMBL/GenBank/DDBJ whole genome shotgun (WGS) entry which is preliminary data.</text>
</comment>
<protein>
    <submittedName>
        <fullName evidence="1">Uncharacterized protein</fullName>
    </submittedName>
</protein>
<dbReference type="Proteomes" id="UP001057452">
    <property type="component" value="Chromosome 6"/>
</dbReference>
<keyword evidence="2" id="KW-1185">Reference proteome</keyword>
<evidence type="ECO:0000313" key="1">
    <source>
        <dbReference type="EMBL" id="KAI4826126.1"/>
    </source>
</evidence>